<accession>A0ABR7CZT7</accession>
<protein>
    <submittedName>
        <fullName evidence="11">MotA/TolQ/ExbB proton channel family protein</fullName>
    </submittedName>
</protein>
<gene>
    <name evidence="11" type="ORF">H8S64_08780</name>
</gene>
<feature type="transmembrane region" description="Helical" evidence="9">
    <location>
        <begin position="224"/>
        <end position="245"/>
    </location>
</feature>
<dbReference type="PANTHER" id="PTHR30625:SF15">
    <property type="entry name" value="BIOPOLYMER TRANSPORT PROTEIN EXBB"/>
    <property type="match status" value="1"/>
</dbReference>
<evidence type="ECO:0000256" key="7">
    <source>
        <dbReference type="ARBA" id="ARBA00023136"/>
    </source>
</evidence>
<evidence type="ECO:0000256" key="9">
    <source>
        <dbReference type="SAM" id="Phobius"/>
    </source>
</evidence>
<keyword evidence="6 9" id="KW-1133">Transmembrane helix</keyword>
<evidence type="ECO:0000313" key="12">
    <source>
        <dbReference type="Proteomes" id="UP000646484"/>
    </source>
</evidence>
<comment type="caution">
    <text evidence="11">The sequence shown here is derived from an EMBL/GenBank/DDBJ whole genome shotgun (WGS) entry which is preliminary data.</text>
</comment>
<evidence type="ECO:0000256" key="3">
    <source>
        <dbReference type="ARBA" id="ARBA00022475"/>
    </source>
</evidence>
<proteinExistence type="inferred from homology"/>
<evidence type="ECO:0000259" key="10">
    <source>
        <dbReference type="Pfam" id="PF01618"/>
    </source>
</evidence>
<comment type="similarity">
    <text evidence="8">Belongs to the exbB/tolQ family.</text>
</comment>
<dbReference type="RefSeq" id="WP_099292999.1">
    <property type="nucleotide sequence ID" value="NZ_JACOOH010000003.1"/>
</dbReference>
<reference evidence="11 12" key="1">
    <citation type="submission" date="2020-08" db="EMBL/GenBank/DDBJ databases">
        <title>Genome public.</title>
        <authorList>
            <person name="Liu C."/>
            <person name="Sun Q."/>
        </authorList>
    </citation>
    <scope>NUCLEOTIDE SEQUENCE [LARGE SCALE GENOMIC DNA]</scope>
    <source>
        <strain evidence="11 12">NSJ-56</strain>
    </source>
</reference>
<dbReference type="Pfam" id="PF01618">
    <property type="entry name" value="MotA_ExbB"/>
    <property type="match status" value="1"/>
</dbReference>
<keyword evidence="12" id="KW-1185">Reference proteome</keyword>
<dbReference type="InterPro" id="IPR050790">
    <property type="entry name" value="ExbB/TolQ_transport"/>
</dbReference>
<evidence type="ECO:0000256" key="1">
    <source>
        <dbReference type="ARBA" id="ARBA00004651"/>
    </source>
</evidence>
<comment type="subcellular location">
    <subcellularLocation>
        <location evidence="1">Cell membrane</location>
        <topology evidence="1">Multi-pass membrane protein</topology>
    </subcellularLocation>
    <subcellularLocation>
        <location evidence="8">Membrane</location>
        <topology evidence="8">Multi-pass membrane protein</topology>
    </subcellularLocation>
</comment>
<name>A0ABR7CZT7_9BACT</name>
<evidence type="ECO:0000256" key="8">
    <source>
        <dbReference type="RuleBase" id="RU004057"/>
    </source>
</evidence>
<organism evidence="11 12">
    <name type="scientific">Butyricimonas hominis</name>
    <dbReference type="NCBI Taxonomy" id="2763032"/>
    <lineage>
        <taxon>Bacteria</taxon>
        <taxon>Pseudomonadati</taxon>
        <taxon>Bacteroidota</taxon>
        <taxon>Bacteroidia</taxon>
        <taxon>Bacteroidales</taxon>
        <taxon>Odoribacteraceae</taxon>
        <taxon>Butyricimonas</taxon>
    </lineage>
</organism>
<evidence type="ECO:0000256" key="6">
    <source>
        <dbReference type="ARBA" id="ARBA00022989"/>
    </source>
</evidence>
<evidence type="ECO:0000313" key="11">
    <source>
        <dbReference type="EMBL" id="MBC5621191.1"/>
    </source>
</evidence>
<sequence>MKKTATSTKGAKRNLGISAFPIIILCFILAMIIYHFVYGNPANFINNDPNNHPLPGNLLGTIYKGGVIVPIIQTLLFTVLTLSVERMIALRKAKGKKNLQQFVTKVKGQLESGDIEGARKACDEQKGTVANVIKSSLSTYTQVDGCDTLTKEEKQLAVRKDLEEATMLELPTMEQNLGVIATITTLGTLMGLLGTVIGMIKSFAALSSAGGTDSIALSTGISEALVNTAFGIATGACAVIAYNFFTSKIDGITHSIDEIGAYIVQTFTVKNR</sequence>
<feature type="domain" description="MotA/TolQ/ExbB proton channel" evidence="10">
    <location>
        <begin position="143"/>
        <end position="257"/>
    </location>
</feature>
<keyword evidence="4 9" id="KW-0812">Transmembrane</keyword>
<keyword evidence="7 9" id="KW-0472">Membrane</keyword>
<dbReference type="PANTHER" id="PTHR30625">
    <property type="entry name" value="PROTEIN TOLQ"/>
    <property type="match status" value="1"/>
</dbReference>
<evidence type="ECO:0000256" key="5">
    <source>
        <dbReference type="ARBA" id="ARBA00022927"/>
    </source>
</evidence>
<dbReference type="Proteomes" id="UP000646484">
    <property type="component" value="Unassembled WGS sequence"/>
</dbReference>
<keyword evidence="3" id="KW-1003">Cell membrane</keyword>
<evidence type="ECO:0000256" key="2">
    <source>
        <dbReference type="ARBA" id="ARBA00022448"/>
    </source>
</evidence>
<feature type="transmembrane region" description="Helical" evidence="9">
    <location>
        <begin position="20"/>
        <end position="38"/>
    </location>
</feature>
<feature type="transmembrane region" description="Helical" evidence="9">
    <location>
        <begin position="58"/>
        <end position="84"/>
    </location>
</feature>
<evidence type="ECO:0000256" key="4">
    <source>
        <dbReference type="ARBA" id="ARBA00022692"/>
    </source>
</evidence>
<dbReference type="EMBL" id="JACOOH010000003">
    <property type="protein sequence ID" value="MBC5621191.1"/>
    <property type="molecule type" value="Genomic_DNA"/>
</dbReference>
<feature type="transmembrane region" description="Helical" evidence="9">
    <location>
        <begin position="177"/>
        <end position="204"/>
    </location>
</feature>
<keyword evidence="2 8" id="KW-0813">Transport</keyword>
<keyword evidence="5 8" id="KW-0653">Protein transport</keyword>
<dbReference type="InterPro" id="IPR002898">
    <property type="entry name" value="MotA_ExbB_proton_chnl"/>
</dbReference>